<evidence type="ECO:0000256" key="2">
    <source>
        <dbReference type="ARBA" id="ARBA00022621"/>
    </source>
</evidence>
<dbReference type="InterPro" id="IPR000971">
    <property type="entry name" value="Globin"/>
</dbReference>
<dbReference type="GO" id="GO:0020037">
    <property type="term" value="F:heme binding"/>
    <property type="evidence" value="ECO:0007669"/>
    <property type="project" value="InterPro"/>
</dbReference>
<dbReference type="GO" id="GO:0019825">
    <property type="term" value="F:oxygen binding"/>
    <property type="evidence" value="ECO:0007669"/>
    <property type="project" value="InterPro"/>
</dbReference>
<gene>
    <name evidence="7" type="ORF">C2869_15500</name>
</gene>
<keyword evidence="8" id="KW-1185">Reference proteome</keyword>
<dbReference type="PANTHER" id="PTHR43396">
    <property type="entry name" value="FLAVOHEMOPROTEIN"/>
    <property type="match status" value="1"/>
</dbReference>
<evidence type="ECO:0000256" key="4">
    <source>
        <dbReference type="ARBA" id="ARBA00023004"/>
    </source>
</evidence>
<dbReference type="GO" id="GO:0046210">
    <property type="term" value="P:nitric oxide catabolic process"/>
    <property type="evidence" value="ECO:0007669"/>
    <property type="project" value="TreeGrafter"/>
</dbReference>
<dbReference type="RefSeq" id="WP_108603823.1">
    <property type="nucleotide sequence ID" value="NZ_CP026604.1"/>
</dbReference>
<dbReference type="EMBL" id="CP026604">
    <property type="protein sequence ID" value="AWB67754.1"/>
    <property type="molecule type" value="Genomic_DNA"/>
</dbReference>
<dbReference type="Proteomes" id="UP000244441">
    <property type="component" value="Chromosome"/>
</dbReference>
<dbReference type="PRINTS" id="PR00188">
    <property type="entry name" value="PLANTGLOBIN"/>
</dbReference>
<keyword evidence="2 5" id="KW-0561">Oxygen transport</keyword>
<sequence length="148" mass="16745">MTPQQINLVQQSWEQVVPIAKDAANLFYNKLFELDPSLRSLFSEDIEEQGKKLMTVLTTVVRGLKQLDKLTETVWLLGRRHNVYGVSQQHYTTVAAALLWTLEQGLGTAFTTQVKDAWVAAYTVLAQVMQAGASYEYASFDDWQAQQT</sequence>
<evidence type="ECO:0000256" key="5">
    <source>
        <dbReference type="RuleBase" id="RU000356"/>
    </source>
</evidence>
<name>A0A2S0VU52_9ALTE</name>
<dbReference type="SUPFAM" id="SSF46458">
    <property type="entry name" value="Globin-like"/>
    <property type="match status" value="1"/>
</dbReference>
<reference evidence="7 8" key="1">
    <citation type="submission" date="2018-01" db="EMBL/GenBank/DDBJ databases">
        <title>Genome sequence of a Cantenovulum-like bacteria.</title>
        <authorList>
            <person name="Tan W.R."/>
            <person name="Lau N.-S."/>
            <person name="Go F."/>
            <person name="Amirul A.-A.A."/>
        </authorList>
    </citation>
    <scope>NUCLEOTIDE SEQUENCE [LARGE SCALE GENOMIC DNA]</scope>
    <source>
        <strain evidence="7 8">CCB-QB4</strain>
    </source>
</reference>
<evidence type="ECO:0000313" key="8">
    <source>
        <dbReference type="Proteomes" id="UP000244441"/>
    </source>
</evidence>
<dbReference type="KEGG" id="cate:C2869_15500"/>
<dbReference type="OrthoDB" id="9801223at2"/>
<dbReference type="GO" id="GO:0071949">
    <property type="term" value="F:FAD binding"/>
    <property type="evidence" value="ECO:0007669"/>
    <property type="project" value="TreeGrafter"/>
</dbReference>
<dbReference type="PROSITE" id="PS01033">
    <property type="entry name" value="GLOBIN"/>
    <property type="match status" value="1"/>
</dbReference>
<feature type="domain" description="Globin" evidence="6">
    <location>
        <begin position="1"/>
        <end position="134"/>
    </location>
</feature>
<dbReference type="Pfam" id="PF00042">
    <property type="entry name" value="Globin"/>
    <property type="match status" value="1"/>
</dbReference>
<dbReference type="GO" id="GO:0071500">
    <property type="term" value="P:cellular response to nitrosative stress"/>
    <property type="evidence" value="ECO:0007669"/>
    <property type="project" value="TreeGrafter"/>
</dbReference>
<keyword evidence="5" id="KW-0813">Transport</keyword>
<dbReference type="Gene3D" id="1.10.490.10">
    <property type="entry name" value="Globins"/>
    <property type="match status" value="1"/>
</dbReference>
<evidence type="ECO:0000259" key="6">
    <source>
        <dbReference type="PROSITE" id="PS01033"/>
    </source>
</evidence>
<organism evidence="7 8">
    <name type="scientific">Saccharobesus litoralis</name>
    <dbReference type="NCBI Taxonomy" id="2172099"/>
    <lineage>
        <taxon>Bacteria</taxon>
        <taxon>Pseudomonadati</taxon>
        <taxon>Pseudomonadota</taxon>
        <taxon>Gammaproteobacteria</taxon>
        <taxon>Alteromonadales</taxon>
        <taxon>Alteromonadaceae</taxon>
        <taxon>Saccharobesus</taxon>
    </lineage>
</organism>
<protein>
    <submittedName>
        <fullName evidence="7">Hemin receptor</fullName>
    </submittedName>
</protein>
<keyword evidence="1 5" id="KW-0349">Heme</keyword>
<keyword evidence="3" id="KW-0479">Metal-binding</keyword>
<evidence type="ECO:0000313" key="7">
    <source>
        <dbReference type="EMBL" id="AWB67754.1"/>
    </source>
</evidence>
<dbReference type="GO" id="GO:0008941">
    <property type="term" value="F:nitric oxide dioxygenase NAD(P)H activity"/>
    <property type="evidence" value="ECO:0007669"/>
    <property type="project" value="TreeGrafter"/>
</dbReference>
<dbReference type="AlphaFoldDB" id="A0A2S0VU52"/>
<keyword evidence="7" id="KW-0675">Receptor</keyword>
<keyword evidence="4" id="KW-0408">Iron</keyword>
<dbReference type="InterPro" id="IPR012292">
    <property type="entry name" value="Globin/Proto"/>
</dbReference>
<dbReference type="GO" id="GO:0005344">
    <property type="term" value="F:oxygen carrier activity"/>
    <property type="evidence" value="ECO:0007669"/>
    <property type="project" value="UniProtKB-KW"/>
</dbReference>
<dbReference type="InterPro" id="IPR009050">
    <property type="entry name" value="Globin-like_sf"/>
</dbReference>
<evidence type="ECO:0000256" key="3">
    <source>
        <dbReference type="ARBA" id="ARBA00022723"/>
    </source>
</evidence>
<accession>A0A2S0VU52</accession>
<dbReference type="PANTHER" id="PTHR43396:SF3">
    <property type="entry name" value="FLAVOHEMOPROTEIN"/>
    <property type="match status" value="1"/>
</dbReference>
<comment type="similarity">
    <text evidence="5">Belongs to the globin family.</text>
</comment>
<dbReference type="CDD" id="cd12131">
    <property type="entry name" value="HGbI-like"/>
    <property type="match status" value="1"/>
</dbReference>
<evidence type="ECO:0000256" key="1">
    <source>
        <dbReference type="ARBA" id="ARBA00022617"/>
    </source>
</evidence>
<dbReference type="GO" id="GO:0046872">
    <property type="term" value="F:metal ion binding"/>
    <property type="evidence" value="ECO:0007669"/>
    <property type="project" value="UniProtKB-KW"/>
</dbReference>
<proteinExistence type="inferred from homology"/>